<reference evidence="2 3" key="1">
    <citation type="submission" date="2022-06" db="EMBL/GenBank/DDBJ databases">
        <title>Pseudarthrobacter sp. strain RMG13 Genome sequencing and assembly.</title>
        <authorList>
            <person name="Kim I."/>
        </authorList>
    </citation>
    <scope>NUCLEOTIDE SEQUENCE [LARGE SCALE GENOMIC DNA]</scope>
    <source>
        <strain evidence="2 3">RMG13</strain>
    </source>
</reference>
<comment type="caution">
    <text evidence="2">The sequence shown here is derived from an EMBL/GenBank/DDBJ whole genome shotgun (WGS) entry which is preliminary data.</text>
</comment>
<dbReference type="EMBL" id="JANCLV010000006">
    <property type="protein sequence ID" value="MCP9000299.1"/>
    <property type="molecule type" value="Genomic_DNA"/>
</dbReference>
<keyword evidence="3" id="KW-1185">Reference proteome</keyword>
<sequence length="119" mass="13297">MQDHPQIRAFTEAALSLRAERYWDYGSRDERVEFLRALGELLTEVWYHLDVNDVLPPNVVEVCHDVAAPAIRILPVGPSAELLLLTYLDRRIEQLIAAPDDSRHTGAEGVNPADRAAGP</sequence>
<feature type="region of interest" description="Disordered" evidence="1">
    <location>
        <begin position="99"/>
        <end position="119"/>
    </location>
</feature>
<gene>
    <name evidence="2" type="ORF">NFC73_11250</name>
</gene>
<protein>
    <submittedName>
        <fullName evidence="2">Uncharacterized protein</fullName>
    </submittedName>
</protein>
<evidence type="ECO:0000313" key="3">
    <source>
        <dbReference type="Proteomes" id="UP001524318"/>
    </source>
</evidence>
<accession>A0ABT1LQZ0</accession>
<organism evidence="2 3">
    <name type="scientific">Pseudarthrobacter humi</name>
    <dbReference type="NCBI Taxonomy" id="2952523"/>
    <lineage>
        <taxon>Bacteria</taxon>
        <taxon>Bacillati</taxon>
        <taxon>Actinomycetota</taxon>
        <taxon>Actinomycetes</taxon>
        <taxon>Micrococcales</taxon>
        <taxon>Micrococcaceae</taxon>
        <taxon>Pseudarthrobacter</taxon>
    </lineage>
</organism>
<dbReference type="Proteomes" id="UP001524318">
    <property type="component" value="Unassembled WGS sequence"/>
</dbReference>
<dbReference type="RefSeq" id="WP_254750183.1">
    <property type="nucleotide sequence ID" value="NZ_JANCLV010000006.1"/>
</dbReference>
<name>A0ABT1LQZ0_9MICC</name>
<evidence type="ECO:0000256" key="1">
    <source>
        <dbReference type="SAM" id="MobiDB-lite"/>
    </source>
</evidence>
<proteinExistence type="predicted"/>
<evidence type="ECO:0000313" key="2">
    <source>
        <dbReference type="EMBL" id="MCP9000299.1"/>
    </source>
</evidence>